<dbReference type="InterPro" id="IPR013762">
    <property type="entry name" value="Integrase-like_cat_sf"/>
</dbReference>
<dbReference type="OrthoDB" id="2437342at2759"/>
<dbReference type="GO" id="GO:0003677">
    <property type="term" value="F:DNA binding"/>
    <property type="evidence" value="ECO:0007669"/>
    <property type="project" value="UniProtKB-KW"/>
</dbReference>
<dbReference type="GO" id="GO:0006310">
    <property type="term" value="P:DNA recombination"/>
    <property type="evidence" value="ECO:0007669"/>
    <property type="project" value="UniProtKB-KW"/>
</dbReference>
<keyword evidence="2" id="KW-0238">DNA-binding</keyword>
<keyword evidence="1" id="KW-0229">DNA integration</keyword>
<dbReference type="PANTHER" id="PTHR30349">
    <property type="entry name" value="PHAGE INTEGRASE-RELATED"/>
    <property type="match status" value="1"/>
</dbReference>
<evidence type="ECO:0008006" key="8">
    <source>
        <dbReference type="Google" id="ProtNLM"/>
    </source>
</evidence>
<dbReference type="InterPro" id="IPR004107">
    <property type="entry name" value="Integrase_SAM-like_N"/>
</dbReference>
<dbReference type="InterPro" id="IPR011010">
    <property type="entry name" value="DNA_brk_join_enz"/>
</dbReference>
<name>A0A9P8L0R3_9PEZI</name>
<accession>A0A9P8L0R3</accession>
<keyword evidence="7" id="KW-1185">Reference proteome</keyword>
<dbReference type="AlphaFoldDB" id="A0A9P8L0R3"/>
<dbReference type="InterPro" id="IPR002104">
    <property type="entry name" value="Integrase_catalytic"/>
</dbReference>
<sequence length="331" mass="38211">MDLRVRPQLLSSYIAPIERRGCHRSMRFMRWLSQQLGDVADKANGQVIMPYACGHVQGKVKRRCRVKAYTGDLGQFVEWLKTRRVDWDIPYRIARIDIVEFINHLATRKATAATRQRKLAAIRGFLKFLKDNQIIFGNPADTIEGAIREERDPAILLKTEYKALLQVAGGNPRDFAIVMLFLQSGLRVSELVNLKIQDVDFTSREITVRQGKGRKDRVVPLVRQAGEALKAYLKVRGAQPEYDEVFIARNGTSMDQRTVRYRIHKYYKEAGIKKKASVHTLRHTFSTHQIHNGLKINQLKDVLGHRRMETTYKYVHLDRTNLRAEMENGAL</sequence>
<dbReference type="Proteomes" id="UP000698800">
    <property type="component" value="Unassembled WGS sequence"/>
</dbReference>
<protein>
    <recommendedName>
        <fullName evidence="8">Integrase</fullName>
    </recommendedName>
</protein>
<dbReference type="InterPro" id="IPR010998">
    <property type="entry name" value="Integrase_recombinase_N"/>
</dbReference>
<dbReference type="Gene3D" id="1.10.150.130">
    <property type="match status" value="1"/>
</dbReference>
<dbReference type="PROSITE" id="PS51898">
    <property type="entry name" value="TYR_RECOMBINASE"/>
    <property type="match status" value="1"/>
</dbReference>
<dbReference type="GO" id="GO:0015074">
    <property type="term" value="P:DNA integration"/>
    <property type="evidence" value="ECO:0007669"/>
    <property type="project" value="UniProtKB-KW"/>
</dbReference>
<proteinExistence type="predicted"/>
<evidence type="ECO:0000256" key="2">
    <source>
        <dbReference type="ARBA" id="ARBA00023125"/>
    </source>
</evidence>
<dbReference type="InterPro" id="IPR044068">
    <property type="entry name" value="CB"/>
</dbReference>
<evidence type="ECO:0000313" key="6">
    <source>
        <dbReference type="EMBL" id="KAH0533711.1"/>
    </source>
</evidence>
<dbReference type="PROSITE" id="PS51900">
    <property type="entry name" value="CB"/>
    <property type="match status" value="1"/>
</dbReference>
<feature type="domain" description="Core-binding (CB)" evidence="5">
    <location>
        <begin position="55"/>
        <end position="130"/>
    </location>
</feature>
<dbReference type="Pfam" id="PF00589">
    <property type="entry name" value="Phage_integrase"/>
    <property type="match status" value="1"/>
</dbReference>
<organism evidence="6 7">
    <name type="scientific">Glutinoglossum americanum</name>
    <dbReference type="NCBI Taxonomy" id="1670608"/>
    <lineage>
        <taxon>Eukaryota</taxon>
        <taxon>Fungi</taxon>
        <taxon>Dikarya</taxon>
        <taxon>Ascomycota</taxon>
        <taxon>Pezizomycotina</taxon>
        <taxon>Geoglossomycetes</taxon>
        <taxon>Geoglossales</taxon>
        <taxon>Geoglossaceae</taxon>
        <taxon>Glutinoglossum</taxon>
    </lineage>
</organism>
<evidence type="ECO:0000259" key="4">
    <source>
        <dbReference type="PROSITE" id="PS51898"/>
    </source>
</evidence>
<reference evidence="6" key="1">
    <citation type="submission" date="2021-03" db="EMBL/GenBank/DDBJ databases">
        <title>Comparative genomics and phylogenomic investigation of the class Geoglossomycetes provide insights into ecological specialization and systematics.</title>
        <authorList>
            <person name="Melie T."/>
            <person name="Pirro S."/>
            <person name="Miller A.N."/>
            <person name="Quandt A."/>
        </authorList>
    </citation>
    <scope>NUCLEOTIDE SEQUENCE</scope>
    <source>
        <strain evidence="6">GBOQ0MN5Z8</strain>
    </source>
</reference>
<dbReference type="EMBL" id="JAGHQL010000374">
    <property type="protein sequence ID" value="KAH0533711.1"/>
    <property type="molecule type" value="Genomic_DNA"/>
</dbReference>
<dbReference type="PANTHER" id="PTHR30349:SF41">
    <property type="entry name" value="INTEGRASE_RECOMBINASE PROTEIN MJ0367-RELATED"/>
    <property type="match status" value="1"/>
</dbReference>
<evidence type="ECO:0000259" key="5">
    <source>
        <dbReference type="PROSITE" id="PS51900"/>
    </source>
</evidence>
<dbReference type="SUPFAM" id="SSF56349">
    <property type="entry name" value="DNA breaking-rejoining enzymes"/>
    <property type="match status" value="1"/>
</dbReference>
<comment type="caution">
    <text evidence="6">The sequence shown here is derived from an EMBL/GenBank/DDBJ whole genome shotgun (WGS) entry which is preliminary data.</text>
</comment>
<dbReference type="Pfam" id="PF02899">
    <property type="entry name" value="Phage_int_SAM_1"/>
    <property type="match status" value="1"/>
</dbReference>
<evidence type="ECO:0000256" key="1">
    <source>
        <dbReference type="ARBA" id="ARBA00022908"/>
    </source>
</evidence>
<evidence type="ECO:0000313" key="7">
    <source>
        <dbReference type="Proteomes" id="UP000698800"/>
    </source>
</evidence>
<gene>
    <name evidence="6" type="ORF">FGG08_007589</name>
</gene>
<dbReference type="InterPro" id="IPR050090">
    <property type="entry name" value="Tyrosine_recombinase_XerCD"/>
</dbReference>
<keyword evidence="3" id="KW-0233">DNA recombination</keyword>
<feature type="domain" description="Tyr recombinase" evidence="4">
    <location>
        <begin position="151"/>
        <end position="327"/>
    </location>
</feature>
<dbReference type="Gene3D" id="1.10.443.10">
    <property type="entry name" value="Intergrase catalytic core"/>
    <property type="match status" value="1"/>
</dbReference>
<evidence type="ECO:0000256" key="3">
    <source>
        <dbReference type="ARBA" id="ARBA00023172"/>
    </source>
</evidence>